<dbReference type="PROSITE" id="PS50069">
    <property type="entry name" value="CULLIN_2"/>
    <property type="match status" value="1"/>
</dbReference>
<keyword evidence="7" id="KW-1185">Reference proteome</keyword>
<name>A0A2U1N5B2_ARTAN</name>
<dbReference type="PANTHER" id="PTHR11932">
    <property type="entry name" value="CULLIN"/>
    <property type="match status" value="1"/>
</dbReference>
<feature type="domain" description="Cullin family profile" evidence="5">
    <location>
        <begin position="256"/>
        <end position="439"/>
    </location>
</feature>
<accession>A0A2U1N5B2</accession>
<evidence type="ECO:0000256" key="1">
    <source>
        <dbReference type="ARBA" id="ARBA00006019"/>
    </source>
</evidence>
<dbReference type="InterPro" id="IPR036317">
    <property type="entry name" value="Cullin_homology_sf"/>
</dbReference>
<dbReference type="GO" id="GO:0031625">
    <property type="term" value="F:ubiquitin protein ligase binding"/>
    <property type="evidence" value="ECO:0007669"/>
    <property type="project" value="InterPro"/>
</dbReference>
<feature type="region of interest" description="Disordered" evidence="4">
    <location>
        <begin position="467"/>
        <end position="490"/>
    </location>
</feature>
<evidence type="ECO:0000256" key="2">
    <source>
        <dbReference type="PROSITE-ProRule" id="PRU00330"/>
    </source>
</evidence>
<dbReference type="InterPro" id="IPR001373">
    <property type="entry name" value="Cullin_N"/>
</dbReference>
<dbReference type="AlphaFoldDB" id="A0A2U1N5B2"/>
<comment type="similarity">
    <text evidence="1 2 3">Belongs to the cullin family.</text>
</comment>
<protein>
    <submittedName>
        <fullName evidence="6">Cullin</fullName>
    </submittedName>
</protein>
<dbReference type="SUPFAM" id="SSF75632">
    <property type="entry name" value="Cullin homology domain"/>
    <property type="match status" value="1"/>
</dbReference>
<dbReference type="OrthoDB" id="27073at2759"/>
<dbReference type="Gene3D" id="6.10.280.240">
    <property type="match status" value="1"/>
</dbReference>
<dbReference type="InterPro" id="IPR016159">
    <property type="entry name" value="Cullin_repeat-like_dom_sf"/>
</dbReference>
<dbReference type="SUPFAM" id="SSF74788">
    <property type="entry name" value="Cullin repeat-like"/>
    <property type="match status" value="1"/>
</dbReference>
<evidence type="ECO:0000313" key="7">
    <source>
        <dbReference type="Proteomes" id="UP000245207"/>
    </source>
</evidence>
<gene>
    <name evidence="6" type="ORF">CTI12_AA305960</name>
</gene>
<dbReference type="Gene3D" id="3.30.230.130">
    <property type="entry name" value="Cullin, Chain C, Domain 2"/>
    <property type="match status" value="1"/>
</dbReference>
<comment type="caution">
    <text evidence="6">The sequence shown here is derived from an EMBL/GenBank/DDBJ whole genome shotgun (WGS) entry which is preliminary data.</text>
</comment>
<reference evidence="6 7" key="1">
    <citation type="journal article" date="2018" name="Mol. Plant">
        <title>The genome of Artemisia annua provides insight into the evolution of Asteraceae family and artemisinin biosynthesis.</title>
        <authorList>
            <person name="Shen Q."/>
            <person name="Zhang L."/>
            <person name="Liao Z."/>
            <person name="Wang S."/>
            <person name="Yan T."/>
            <person name="Shi P."/>
            <person name="Liu M."/>
            <person name="Fu X."/>
            <person name="Pan Q."/>
            <person name="Wang Y."/>
            <person name="Lv Z."/>
            <person name="Lu X."/>
            <person name="Zhang F."/>
            <person name="Jiang W."/>
            <person name="Ma Y."/>
            <person name="Chen M."/>
            <person name="Hao X."/>
            <person name="Li L."/>
            <person name="Tang Y."/>
            <person name="Lv G."/>
            <person name="Zhou Y."/>
            <person name="Sun X."/>
            <person name="Brodelius P.E."/>
            <person name="Rose J.K.C."/>
            <person name="Tang K."/>
        </authorList>
    </citation>
    <scope>NUCLEOTIDE SEQUENCE [LARGE SCALE GENOMIC DNA]</scope>
    <source>
        <strain evidence="7">cv. Huhao1</strain>
        <tissue evidence="6">Leaf</tissue>
    </source>
</reference>
<dbReference type="Proteomes" id="UP000245207">
    <property type="component" value="Unassembled WGS sequence"/>
</dbReference>
<dbReference type="GO" id="GO:0006511">
    <property type="term" value="P:ubiquitin-dependent protein catabolic process"/>
    <property type="evidence" value="ECO:0007669"/>
    <property type="project" value="InterPro"/>
</dbReference>
<dbReference type="Pfam" id="PF26557">
    <property type="entry name" value="Cullin_AB"/>
    <property type="match status" value="1"/>
</dbReference>
<proteinExistence type="inferred from homology"/>
<dbReference type="InterPro" id="IPR016158">
    <property type="entry name" value="Cullin_homology"/>
</dbReference>
<dbReference type="SMART" id="SM00182">
    <property type="entry name" value="CULLIN"/>
    <property type="match status" value="1"/>
</dbReference>
<dbReference type="STRING" id="35608.A0A2U1N5B2"/>
<dbReference type="InterPro" id="IPR045093">
    <property type="entry name" value="Cullin"/>
</dbReference>
<feature type="compositionally biased region" description="Polar residues" evidence="4">
    <location>
        <begin position="477"/>
        <end position="490"/>
    </location>
</feature>
<dbReference type="InterPro" id="IPR059120">
    <property type="entry name" value="Cullin-like_AB"/>
</dbReference>
<evidence type="ECO:0000313" key="6">
    <source>
        <dbReference type="EMBL" id="PWA68686.1"/>
    </source>
</evidence>
<organism evidence="6 7">
    <name type="scientific">Artemisia annua</name>
    <name type="common">Sweet wormwood</name>
    <dbReference type="NCBI Taxonomy" id="35608"/>
    <lineage>
        <taxon>Eukaryota</taxon>
        <taxon>Viridiplantae</taxon>
        <taxon>Streptophyta</taxon>
        <taxon>Embryophyta</taxon>
        <taxon>Tracheophyta</taxon>
        <taxon>Spermatophyta</taxon>
        <taxon>Magnoliopsida</taxon>
        <taxon>eudicotyledons</taxon>
        <taxon>Gunneridae</taxon>
        <taxon>Pentapetalae</taxon>
        <taxon>asterids</taxon>
        <taxon>campanulids</taxon>
        <taxon>Asterales</taxon>
        <taxon>Asteraceae</taxon>
        <taxon>Asteroideae</taxon>
        <taxon>Anthemideae</taxon>
        <taxon>Artemisiinae</taxon>
        <taxon>Artemisia</taxon>
    </lineage>
</organism>
<sequence length="490" mass="56002">MTSHIKRMAASIEASQGSLFLEELNKKWMEHDKAFGILRFIFTSMDSTCIPSTHKAHVQELGVTLWVDNIINYGKTEMKLKAALLETVQRDREGVVVNRDMMRSIFYRGKCKQLIKCCDCGEYLKEAENCLEGEIKRVSDYSPVGHYIDLKSVEMITSVVEKEMIESHMLELIRMEKSGLVNMIVDDKYDDLARMYSLFGRVPNGITAIKDVMTCHIRETGKQLVTDPERFKGPVDFSPEFISLFVDDKLRKAEMVIEEDDRVIVLDKVVILVCYLQDKERSFLLKLKVKCGSLDFSDLENMLKDIKTSLDTVKGFYEDMKPADGPRLGVHVPSTGSWPSQLTRTTTCNLPPEIIRMSEKFRTYYLGIHKRRKLIWQTNMGSAAIKATFGTKQYKLSVSTYQMCVLMLFNNAEQLIYKEIEQAVEIPTMELKRCLQSLACAVEEKKNVLRKEPISTDINEDDVFTANMESEPEKQETVQAVQSSTQGIGS</sequence>
<dbReference type="Pfam" id="PF00888">
    <property type="entry name" value="Cullin"/>
    <property type="match status" value="2"/>
</dbReference>
<dbReference type="Gene3D" id="1.20.1310.10">
    <property type="entry name" value="Cullin Repeats"/>
    <property type="match status" value="3"/>
</dbReference>
<evidence type="ECO:0000259" key="5">
    <source>
        <dbReference type="PROSITE" id="PS50069"/>
    </source>
</evidence>
<evidence type="ECO:0000256" key="3">
    <source>
        <dbReference type="RuleBase" id="RU003829"/>
    </source>
</evidence>
<evidence type="ECO:0000256" key="4">
    <source>
        <dbReference type="SAM" id="MobiDB-lite"/>
    </source>
</evidence>
<dbReference type="EMBL" id="PKPP01003582">
    <property type="protein sequence ID" value="PWA68686.1"/>
    <property type="molecule type" value="Genomic_DNA"/>
</dbReference>